<proteinExistence type="predicted"/>
<dbReference type="InterPro" id="IPR049802">
    <property type="entry name" value="RhsC-like_FIX"/>
</dbReference>
<keyword evidence="1" id="KW-0472">Membrane</keyword>
<evidence type="ECO:0000313" key="3">
    <source>
        <dbReference type="Proteomes" id="UP000235387"/>
    </source>
</evidence>
<dbReference type="AlphaFoldDB" id="A0A2N7L6M3"/>
<dbReference type="CDD" id="cd20746">
    <property type="entry name" value="FIX_Ntox15_NUC_DUF4112_RhsA-like"/>
    <property type="match status" value="1"/>
</dbReference>
<organism evidence="2 3">
    <name type="scientific">Enterovibrio norvegicus</name>
    <dbReference type="NCBI Taxonomy" id="188144"/>
    <lineage>
        <taxon>Bacteria</taxon>
        <taxon>Pseudomonadati</taxon>
        <taxon>Pseudomonadota</taxon>
        <taxon>Gammaproteobacteria</taxon>
        <taxon>Vibrionales</taxon>
        <taxon>Vibrionaceae</taxon>
        <taxon>Enterovibrio</taxon>
    </lineage>
</organism>
<dbReference type="RefSeq" id="WP_102391792.1">
    <property type="nucleotide sequence ID" value="NZ_MDAL01000041.1"/>
</dbReference>
<sequence>MWGNELFSYLYDNLEEAYSAGEDYIKQKAQDAYDSTLGALEWIWEAMQGDFNANQTTGQIAANAVLGLIPIVDQVLDCRDLIANCRLIYKDSSNKAAWIALCLTLIGLIPSLGSAIKGILKILFLFIRKAGGDVAKAIRPAMAPILSFLENDKVRRILGISRIDLVLRQVADKISSIRGEVTAGKLKDLLNSAVETLNGVVARIRYIAPADVKVWLDEAVRIVRSVQEAADSMIAPAIAPVQKILDDLAAALNKQADEYAPSYRADVNARTVHELDPSVAAVNPRILTRSQKGLYGEIISDNYMLNRRHDNMLPVDRQVRSLEDAPRGRGIDGIYRNANPPPPFIITETKYRTTSDTYIDSDGVARTTLLPTTRGTTNYPAAKQMSDDWILPRLADDLGDAQARQVRNQGFDRWLMIVDESGEVVNVTRLDRAANAVESLPLD</sequence>
<feature type="transmembrane region" description="Helical" evidence="1">
    <location>
        <begin position="96"/>
        <end position="120"/>
    </location>
</feature>
<gene>
    <name evidence="2" type="ORF">BCT23_23095</name>
</gene>
<keyword evidence="1" id="KW-1133">Transmembrane helix</keyword>
<dbReference type="EMBL" id="MDAL01000041">
    <property type="protein sequence ID" value="PMN89478.1"/>
    <property type="molecule type" value="Genomic_DNA"/>
</dbReference>
<dbReference type="CDD" id="cd20733">
    <property type="entry name" value="PoNe_PAAR-like"/>
    <property type="match status" value="1"/>
</dbReference>
<evidence type="ECO:0000313" key="2">
    <source>
        <dbReference type="EMBL" id="PMN89478.1"/>
    </source>
</evidence>
<protein>
    <submittedName>
        <fullName evidence="2">Uncharacterized protein</fullName>
    </submittedName>
</protein>
<accession>A0A2N7L6M3</accession>
<dbReference type="Proteomes" id="UP000235387">
    <property type="component" value="Unassembled WGS sequence"/>
</dbReference>
<evidence type="ECO:0000256" key="1">
    <source>
        <dbReference type="SAM" id="Phobius"/>
    </source>
</evidence>
<comment type="caution">
    <text evidence="2">The sequence shown here is derived from an EMBL/GenBank/DDBJ whole genome shotgun (WGS) entry which is preliminary data.</text>
</comment>
<reference evidence="3" key="1">
    <citation type="submission" date="2016-07" db="EMBL/GenBank/DDBJ databases">
        <title>Nontailed viruses are major unrecognized killers of bacteria in the ocean.</title>
        <authorList>
            <person name="Kauffman K."/>
            <person name="Hussain F."/>
            <person name="Yang J."/>
            <person name="Arevalo P."/>
            <person name="Brown J."/>
            <person name="Cutler M."/>
            <person name="Kelly L."/>
            <person name="Polz M.F."/>
        </authorList>
    </citation>
    <scope>NUCLEOTIDE SEQUENCE [LARGE SCALE GENOMIC DNA]</scope>
    <source>
        <strain evidence="3">10N.261.45.A10</strain>
    </source>
</reference>
<name>A0A2N7L6M3_9GAMM</name>
<keyword evidence="1" id="KW-0812">Transmembrane</keyword>